<protein>
    <submittedName>
        <fullName evidence="1">Uncharacterized protein</fullName>
    </submittedName>
</protein>
<dbReference type="BioCyc" id="PSYR875330:G11XH-7738-MONOMER"/>
<organism evidence="1 2">
    <name type="scientific">Pseudomonas savastanoi pv. glycinea str. race 4</name>
    <dbReference type="NCBI Taxonomy" id="875330"/>
    <lineage>
        <taxon>Bacteria</taxon>
        <taxon>Pseudomonadati</taxon>
        <taxon>Pseudomonadota</taxon>
        <taxon>Gammaproteobacteria</taxon>
        <taxon>Pseudomonadales</taxon>
        <taxon>Pseudomonadaceae</taxon>
        <taxon>Pseudomonas</taxon>
    </lineage>
</organism>
<dbReference type="Proteomes" id="UP000005466">
    <property type="component" value="Unassembled WGS sequence"/>
</dbReference>
<feature type="non-terminal residue" evidence="1">
    <location>
        <position position="1"/>
    </location>
</feature>
<evidence type="ECO:0000313" key="2">
    <source>
        <dbReference type="Proteomes" id="UP000005466"/>
    </source>
</evidence>
<dbReference type="HOGENOM" id="CLU_220135_0_0_6"/>
<feature type="non-terminal residue" evidence="1">
    <location>
        <position position="37"/>
    </location>
</feature>
<sequence length="37" mass="4103">LNALSKWPDIPRCAVAADELARRLANNHNLGHVLKPQ</sequence>
<name>F3CIZ8_PSESG</name>
<dbReference type="AlphaFoldDB" id="F3CIZ8"/>
<dbReference type="EMBL" id="ADWY01003786">
    <property type="protein sequence ID" value="EGH19240.1"/>
    <property type="molecule type" value="Genomic_DNA"/>
</dbReference>
<evidence type="ECO:0000313" key="1">
    <source>
        <dbReference type="EMBL" id="EGH19240.1"/>
    </source>
</evidence>
<proteinExistence type="predicted"/>
<accession>F3CIZ8</accession>
<comment type="caution">
    <text evidence="1">The sequence shown here is derived from an EMBL/GenBank/DDBJ whole genome shotgun (WGS) entry which is preliminary data.</text>
</comment>
<gene>
    <name evidence="1" type="ORF">Pgy4_40360</name>
</gene>
<reference evidence="1 2" key="1">
    <citation type="journal article" date="2011" name="PLoS Pathog.">
        <title>Dynamic evolution of pathogenicity revealed by sequencing and comparative genomics of 19 Pseudomonas syringae isolates.</title>
        <authorList>
            <person name="Baltrus D.A."/>
            <person name="Nishimura M.T."/>
            <person name="Romanchuk A."/>
            <person name="Chang J.H."/>
            <person name="Mukhtar M.S."/>
            <person name="Cherkis K."/>
            <person name="Roach J."/>
            <person name="Grant S.R."/>
            <person name="Jones C.D."/>
            <person name="Dangl J.L."/>
        </authorList>
    </citation>
    <scope>NUCLEOTIDE SEQUENCE [LARGE SCALE GENOMIC DNA]</scope>
    <source>
        <strain evidence="2">race 4</strain>
    </source>
</reference>